<evidence type="ECO:0000313" key="2">
    <source>
        <dbReference type="EMBL" id="SEO47200.1"/>
    </source>
</evidence>
<name>A0A1H8PZ32_9BACL</name>
<accession>A0A1H8PZ32</accession>
<dbReference type="RefSeq" id="WP_425517234.1">
    <property type="nucleotide sequence ID" value="NZ_CP076607.1"/>
</dbReference>
<dbReference type="EMBL" id="FODH01000008">
    <property type="protein sequence ID" value="SEO47200.1"/>
    <property type="molecule type" value="Genomic_DNA"/>
</dbReference>
<dbReference type="Pfam" id="PF13546">
    <property type="entry name" value="DDE_5"/>
    <property type="match status" value="1"/>
</dbReference>
<sequence length="492" mass="56895">MIEQKQLLDQLPKEIKPAFQELKVLKHLNAAVSKRSLALPVRICFASFSFCCFARRTSFESFKGETFPGKDTVYRFLNHSGYAWRRFLLSLSSETVRRVRKLTSAHRETVFIFDDSMFERNRSKAVEMLARFKDHATGAYYKGFRMLTMGWSDGHSFIPMDFALLSSTKSGITGMMEGIDKRSAGYKRRLEAFFSAPQVIAAMLDRAIQSGVSASFVLMDSWFTHAPLIQEVMRRGLYVIGMVKNDNKRYIVGGQRICLKALYAVAPRVEGKNRNILRLIRTDQAPGIPVTVVFVRHRSMKNEWLAILSTDLTLSAQEIIRIYRIRWEIEVFFKCAKSLLRLQKEFQGRSYDLLVSHTTIVFSRYILLAWQHRQSTNQRFFGGLFYLLCDEVDTLDWAVALQQLVEVMNEIVTQVGKKLSAMIKSQLQHWISALPSYIKDYLPISCWSSRREPRSSRPSQIRTSDCLTIMKIDDLCRNSTSKEMSVYALYRR</sequence>
<dbReference type="STRING" id="1333845.SAMN04487895_1082"/>
<organism evidence="2 3">
    <name type="scientific">Paenibacillus sophorae</name>
    <dbReference type="NCBI Taxonomy" id="1333845"/>
    <lineage>
        <taxon>Bacteria</taxon>
        <taxon>Bacillati</taxon>
        <taxon>Bacillota</taxon>
        <taxon>Bacilli</taxon>
        <taxon>Bacillales</taxon>
        <taxon>Paenibacillaceae</taxon>
        <taxon>Paenibacillus</taxon>
    </lineage>
</organism>
<evidence type="ECO:0000313" key="3">
    <source>
        <dbReference type="Proteomes" id="UP000198809"/>
    </source>
</evidence>
<dbReference type="InterPro" id="IPR012337">
    <property type="entry name" value="RNaseH-like_sf"/>
</dbReference>
<reference evidence="2 3" key="1">
    <citation type="submission" date="2016-10" db="EMBL/GenBank/DDBJ databases">
        <authorList>
            <person name="de Groot N.N."/>
        </authorList>
    </citation>
    <scope>NUCLEOTIDE SEQUENCE [LARGE SCALE GENOMIC DNA]</scope>
    <source>
        <strain evidence="2 3">CGMCC 1.10238</strain>
    </source>
</reference>
<protein>
    <submittedName>
        <fullName evidence="2">Transposase DDE domain-containing protein</fullName>
    </submittedName>
</protein>
<dbReference type="AlphaFoldDB" id="A0A1H8PZ32"/>
<dbReference type="InterPro" id="IPR038721">
    <property type="entry name" value="IS701-like_DDE_dom"/>
</dbReference>
<evidence type="ECO:0000259" key="1">
    <source>
        <dbReference type="Pfam" id="PF13546"/>
    </source>
</evidence>
<proteinExistence type="predicted"/>
<gene>
    <name evidence="2" type="ORF">SAMN04487895_1082</name>
</gene>
<dbReference type="SUPFAM" id="SSF53098">
    <property type="entry name" value="Ribonuclease H-like"/>
    <property type="match status" value="1"/>
</dbReference>
<dbReference type="Gene3D" id="3.90.350.10">
    <property type="entry name" value="Transposase Inhibitor Protein From Tn5, Chain A, domain 1"/>
    <property type="match status" value="1"/>
</dbReference>
<dbReference type="Proteomes" id="UP000198809">
    <property type="component" value="Unassembled WGS sequence"/>
</dbReference>
<feature type="domain" description="Transposase IS701-like DDE" evidence="1">
    <location>
        <begin position="69"/>
        <end position="253"/>
    </location>
</feature>